<feature type="domain" description="DUF5659" evidence="1">
    <location>
        <begin position="5"/>
        <end position="73"/>
    </location>
</feature>
<keyword evidence="3" id="KW-1185">Reference proteome</keyword>
<protein>
    <recommendedName>
        <fullName evidence="1">DUF5659 domain-containing protein</fullName>
    </recommendedName>
</protein>
<evidence type="ECO:0000313" key="3">
    <source>
        <dbReference type="Proteomes" id="UP000192468"/>
    </source>
</evidence>
<gene>
    <name evidence="2" type="ORF">SAMN02745134_00818</name>
</gene>
<proteinExistence type="predicted"/>
<dbReference type="OrthoDB" id="1929341at2"/>
<dbReference type="Pfam" id="PF18903">
    <property type="entry name" value="DUF5659"/>
    <property type="match status" value="1"/>
</dbReference>
<dbReference type="Proteomes" id="UP000192468">
    <property type="component" value="Unassembled WGS sequence"/>
</dbReference>
<accession>A0A1W1X6P7</accession>
<evidence type="ECO:0000313" key="2">
    <source>
        <dbReference type="EMBL" id="SMC19398.1"/>
    </source>
</evidence>
<dbReference type="RefSeq" id="WP_084113995.1">
    <property type="nucleotide sequence ID" value="NZ_FWXH01000002.1"/>
</dbReference>
<dbReference type="AlphaFoldDB" id="A0A1W1X6P7"/>
<reference evidence="2 3" key="1">
    <citation type="submission" date="2017-04" db="EMBL/GenBank/DDBJ databases">
        <authorList>
            <person name="Afonso C.L."/>
            <person name="Miller P.J."/>
            <person name="Scott M.A."/>
            <person name="Spackman E."/>
            <person name="Goraichik I."/>
            <person name="Dimitrov K.M."/>
            <person name="Suarez D.L."/>
            <person name="Swayne D.E."/>
        </authorList>
    </citation>
    <scope>NUCLEOTIDE SEQUENCE [LARGE SCALE GENOMIC DNA]</scope>
    <source>
        <strain evidence="2 3">DSM 12555</strain>
    </source>
</reference>
<dbReference type="InterPro" id="IPR043718">
    <property type="entry name" value="DUF5659"/>
</dbReference>
<organism evidence="2 3">
    <name type="scientific">Clostridium acidisoli DSM 12555</name>
    <dbReference type="NCBI Taxonomy" id="1121291"/>
    <lineage>
        <taxon>Bacteria</taxon>
        <taxon>Bacillati</taxon>
        <taxon>Bacillota</taxon>
        <taxon>Clostridia</taxon>
        <taxon>Eubacteriales</taxon>
        <taxon>Clostridiaceae</taxon>
        <taxon>Clostridium</taxon>
    </lineage>
</organism>
<evidence type="ECO:0000259" key="1">
    <source>
        <dbReference type="Pfam" id="PF18903"/>
    </source>
</evidence>
<name>A0A1W1X6P7_9CLOT</name>
<sequence>MEELKEITIVNRNKIAWLYTNVIFEERVEKIHRNGLEQYAFVFMATDIVKELLTEFDENIELKRFCSCFKNIAFTLKKYKEQEEI</sequence>
<dbReference type="STRING" id="1121291.SAMN02745134_00818"/>
<dbReference type="EMBL" id="FWXH01000002">
    <property type="protein sequence ID" value="SMC19398.1"/>
    <property type="molecule type" value="Genomic_DNA"/>
</dbReference>